<dbReference type="PANTHER" id="PTHR33546">
    <property type="entry name" value="LARGE, MULTIFUNCTIONAL SECRETED PROTEIN-RELATED"/>
    <property type="match status" value="1"/>
</dbReference>
<feature type="domain" description="3-keto-alpha-glucoside-1,2-lyase/3-keto-2-hydroxy-glucal hydratase" evidence="2">
    <location>
        <begin position="139"/>
        <end position="331"/>
    </location>
</feature>
<keyword evidence="4" id="KW-1185">Reference proteome</keyword>
<evidence type="ECO:0000259" key="2">
    <source>
        <dbReference type="Pfam" id="PF06439"/>
    </source>
</evidence>
<accession>M5R8E7</accession>
<evidence type="ECO:0000256" key="1">
    <source>
        <dbReference type="SAM" id="MobiDB-lite"/>
    </source>
</evidence>
<dbReference type="Gene3D" id="2.60.120.560">
    <property type="entry name" value="Exo-inulinase, domain 1"/>
    <property type="match status" value="1"/>
</dbReference>
<feature type="compositionally biased region" description="Polar residues" evidence="1">
    <location>
        <begin position="11"/>
        <end position="31"/>
    </location>
</feature>
<feature type="region of interest" description="Disordered" evidence="1">
    <location>
        <begin position="1"/>
        <end position="40"/>
    </location>
</feature>
<evidence type="ECO:0000313" key="4">
    <source>
        <dbReference type="Proteomes" id="UP000011991"/>
    </source>
</evidence>
<sequence length="338" mass="37230">MLAFEAPATGMAQSSEPVDQSNLDDSNQQAKDISPKSKPKIKKYPNALVWNNAETASIDFPESKFIGEYRKGSKTLQVTTTERRFYISVYEGGLPGDGWDGTSIAHDWFESDGIEDYLTGWTKVDRSAGVVGKKPPADAIVLFDGMNTEAWANAKIADGYMKAGAKTKQHFQDFQLYFEFLVPLKPELPISHPHRGNSGVFALGAYEIQIADTFGLDPDPKAWRDRPMLKPVDTWCGSVYGIRAAEINMCLPPLTWQSMEIEFKAARFKDGEKVTPAVISLLHNGVKVLDNVSLPRGTGGGPAGPRPEVAEGPILLQNHGNPNLFRNIWITPLRSPPQ</sequence>
<dbReference type="GO" id="GO:0016787">
    <property type="term" value="F:hydrolase activity"/>
    <property type="evidence" value="ECO:0007669"/>
    <property type="project" value="InterPro"/>
</dbReference>
<protein>
    <submittedName>
        <fullName evidence="3">Large multi-functional protein</fullName>
    </submittedName>
</protein>
<dbReference type="PATRIC" id="fig|1265738.3.peg.7761"/>
<name>M5R8E7_9BACT</name>
<dbReference type="AlphaFoldDB" id="M5R8E7"/>
<dbReference type="EMBL" id="ANOG01001121">
    <property type="protein sequence ID" value="EMI15301.1"/>
    <property type="molecule type" value="Genomic_DNA"/>
</dbReference>
<dbReference type="PANTHER" id="PTHR33546:SF1">
    <property type="entry name" value="LARGE, MULTIFUNCTIONAL SECRETED PROTEIN"/>
    <property type="match status" value="1"/>
</dbReference>
<organism evidence="3 4">
    <name type="scientific">Rhodopirellula maiorica SM1</name>
    <dbReference type="NCBI Taxonomy" id="1265738"/>
    <lineage>
        <taxon>Bacteria</taxon>
        <taxon>Pseudomonadati</taxon>
        <taxon>Planctomycetota</taxon>
        <taxon>Planctomycetia</taxon>
        <taxon>Pirellulales</taxon>
        <taxon>Pirellulaceae</taxon>
        <taxon>Novipirellula</taxon>
    </lineage>
</organism>
<dbReference type="Proteomes" id="UP000011991">
    <property type="component" value="Unassembled WGS sequence"/>
</dbReference>
<evidence type="ECO:0000313" key="3">
    <source>
        <dbReference type="EMBL" id="EMI15301.1"/>
    </source>
</evidence>
<reference evidence="3 4" key="1">
    <citation type="journal article" date="2013" name="Mar. Genomics">
        <title>Expression of sulfatases in Rhodopirellula baltica and the diversity of sulfatases in the genus Rhodopirellula.</title>
        <authorList>
            <person name="Wegner C.E."/>
            <person name="Richter-Heitmann T."/>
            <person name="Klindworth A."/>
            <person name="Klockow C."/>
            <person name="Richter M."/>
            <person name="Achstetter T."/>
            <person name="Glockner F.O."/>
            <person name="Harder J."/>
        </authorList>
    </citation>
    <scope>NUCLEOTIDE SEQUENCE [LARGE SCALE GENOMIC DNA]</scope>
    <source>
        <strain evidence="3 4">SM1</strain>
    </source>
</reference>
<proteinExistence type="predicted"/>
<dbReference type="Pfam" id="PF06439">
    <property type="entry name" value="3keto-disac_hyd"/>
    <property type="match status" value="1"/>
</dbReference>
<gene>
    <name evidence="3" type="ORF">RMSM_07776</name>
</gene>
<dbReference type="InterPro" id="IPR010496">
    <property type="entry name" value="AL/BT2_dom"/>
</dbReference>
<comment type="caution">
    <text evidence="3">The sequence shown here is derived from an EMBL/GenBank/DDBJ whole genome shotgun (WGS) entry which is preliminary data.</text>
</comment>